<keyword evidence="2" id="KW-1185">Reference proteome</keyword>
<protein>
    <submittedName>
        <fullName evidence="1">Uncharacterized protein</fullName>
    </submittedName>
</protein>
<dbReference type="Proteomes" id="UP000693946">
    <property type="component" value="Linkage Group LG1"/>
</dbReference>
<dbReference type="AlphaFoldDB" id="A0AAV6T5Q4"/>
<name>A0AAV6T5Q4_SOLSE</name>
<evidence type="ECO:0000313" key="1">
    <source>
        <dbReference type="EMBL" id="KAG7524788.1"/>
    </source>
</evidence>
<accession>A0AAV6T5Q4</accession>
<reference evidence="1 2" key="1">
    <citation type="journal article" date="2021" name="Sci. Rep.">
        <title>Chromosome anchoring in Senegalese sole (Solea senegalensis) reveals sex-associated markers and genome rearrangements in flatfish.</title>
        <authorList>
            <person name="Guerrero-Cozar I."/>
            <person name="Gomez-Garrido J."/>
            <person name="Berbel C."/>
            <person name="Martinez-Blanch J.F."/>
            <person name="Alioto T."/>
            <person name="Claros M.G."/>
            <person name="Gagnaire P.A."/>
            <person name="Manchado M."/>
        </authorList>
    </citation>
    <scope>NUCLEOTIDE SEQUENCE [LARGE SCALE GENOMIC DNA]</scope>
    <source>
        <strain evidence="1">Sse05_10M</strain>
    </source>
</reference>
<sequence length="87" mass="10505">MDERRTWRVQMKHKCLRLMLRAERHRPRSIKDTLSNKKCPLPMSVTFRVATAVHYNRPHKVSKLLICTFERKLFEYTSTFLLSVEKD</sequence>
<evidence type="ECO:0000313" key="2">
    <source>
        <dbReference type="Proteomes" id="UP000693946"/>
    </source>
</evidence>
<comment type="caution">
    <text evidence="1">The sequence shown here is derived from an EMBL/GenBank/DDBJ whole genome shotgun (WGS) entry which is preliminary data.</text>
</comment>
<organism evidence="1 2">
    <name type="scientific">Solea senegalensis</name>
    <name type="common">Senegalese sole</name>
    <dbReference type="NCBI Taxonomy" id="28829"/>
    <lineage>
        <taxon>Eukaryota</taxon>
        <taxon>Metazoa</taxon>
        <taxon>Chordata</taxon>
        <taxon>Craniata</taxon>
        <taxon>Vertebrata</taxon>
        <taxon>Euteleostomi</taxon>
        <taxon>Actinopterygii</taxon>
        <taxon>Neopterygii</taxon>
        <taxon>Teleostei</taxon>
        <taxon>Neoteleostei</taxon>
        <taxon>Acanthomorphata</taxon>
        <taxon>Carangaria</taxon>
        <taxon>Pleuronectiformes</taxon>
        <taxon>Pleuronectoidei</taxon>
        <taxon>Soleidae</taxon>
        <taxon>Solea</taxon>
    </lineage>
</organism>
<gene>
    <name evidence="1" type="ORF">JOB18_016935</name>
</gene>
<dbReference type="EMBL" id="JAGKHQ010000001">
    <property type="protein sequence ID" value="KAG7524788.1"/>
    <property type="molecule type" value="Genomic_DNA"/>
</dbReference>
<proteinExistence type="predicted"/>